<dbReference type="NCBIfam" id="TIGR03914">
    <property type="entry name" value="UDG_fam_dom"/>
    <property type="match status" value="1"/>
</dbReference>
<name>A0A7W9VTQ0_9HYPH</name>
<proteinExistence type="inferred from homology"/>
<comment type="similarity">
    <text evidence="1">Belongs to the uracil-DNA glycosylase (UDG) superfamily. Type 4 (UDGa) family.</text>
</comment>
<comment type="caution">
    <text evidence="11">The sequence shown here is derived from an EMBL/GenBank/DDBJ whole genome shotgun (WGS) entry which is preliminary data.</text>
</comment>
<dbReference type="InterPro" id="IPR023875">
    <property type="entry name" value="DNA_repair_put"/>
</dbReference>
<keyword evidence="6" id="KW-0378">Hydrolase</keyword>
<dbReference type="RefSeq" id="WP_183825593.1">
    <property type="nucleotide sequence ID" value="NZ_JACHEU010000001.1"/>
</dbReference>
<evidence type="ECO:0000256" key="2">
    <source>
        <dbReference type="ARBA" id="ARBA00019403"/>
    </source>
</evidence>
<keyword evidence="11" id="KW-0808">Transferase</keyword>
<keyword evidence="11" id="KW-0548">Nucleotidyltransferase</keyword>
<gene>
    <name evidence="11" type="ORF">HNR59_000523</name>
</gene>
<dbReference type="SMART" id="SM00986">
    <property type="entry name" value="UDG"/>
    <property type="match status" value="1"/>
</dbReference>
<dbReference type="CDD" id="cd10030">
    <property type="entry name" value="UDG-F4_TTUDGA_SPO1dp_like"/>
    <property type="match status" value="1"/>
</dbReference>
<organism evidence="11 12">
    <name type="scientific">Aquamicrobium lusatiense</name>
    <dbReference type="NCBI Taxonomy" id="89772"/>
    <lineage>
        <taxon>Bacteria</taxon>
        <taxon>Pseudomonadati</taxon>
        <taxon>Pseudomonadota</taxon>
        <taxon>Alphaproteobacteria</taxon>
        <taxon>Hyphomicrobiales</taxon>
        <taxon>Phyllobacteriaceae</taxon>
        <taxon>Aquamicrobium</taxon>
    </lineage>
</organism>
<evidence type="ECO:0000256" key="8">
    <source>
        <dbReference type="ARBA" id="ARBA00023014"/>
    </source>
</evidence>
<dbReference type="Proteomes" id="UP000533306">
    <property type="component" value="Unassembled WGS sequence"/>
</dbReference>
<evidence type="ECO:0000256" key="4">
    <source>
        <dbReference type="ARBA" id="ARBA00022723"/>
    </source>
</evidence>
<dbReference type="SUPFAM" id="SSF52141">
    <property type="entry name" value="Uracil-DNA glycosylase-like"/>
    <property type="match status" value="1"/>
</dbReference>
<dbReference type="InterPro" id="IPR005273">
    <property type="entry name" value="Ura-DNA_glyco_family4"/>
</dbReference>
<dbReference type="InterPro" id="IPR025404">
    <property type="entry name" value="DUF4130"/>
</dbReference>
<dbReference type="GO" id="GO:0016779">
    <property type="term" value="F:nucleotidyltransferase activity"/>
    <property type="evidence" value="ECO:0007669"/>
    <property type="project" value="UniProtKB-KW"/>
</dbReference>
<dbReference type="NCBIfam" id="TIGR03915">
    <property type="entry name" value="SAM_7_link_chp"/>
    <property type="match status" value="1"/>
</dbReference>
<dbReference type="GO" id="GO:0046872">
    <property type="term" value="F:metal ion binding"/>
    <property type="evidence" value="ECO:0007669"/>
    <property type="project" value="UniProtKB-KW"/>
</dbReference>
<keyword evidence="8" id="KW-0411">Iron-sulfur</keyword>
<accession>A0A7W9VTQ0</accession>
<evidence type="ECO:0000313" key="12">
    <source>
        <dbReference type="Proteomes" id="UP000533306"/>
    </source>
</evidence>
<keyword evidence="5" id="KW-0227">DNA damage</keyword>
<keyword evidence="7" id="KW-0408">Iron</keyword>
<dbReference type="NCBIfam" id="TIGR00758">
    <property type="entry name" value="UDG_fam4"/>
    <property type="match status" value="1"/>
</dbReference>
<dbReference type="Pfam" id="PF13566">
    <property type="entry name" value="DUF4130"/>
    <property type="match status" value="1"/>
</dbReference>
<evidence type="ECO:0000256" key="6">
    <source>
        <dbReference type="ARBA" id="ARBA00022801"/>
    </source>
</evidence>
<dbReference type="InterPro" id="IPR036895">
    <property type="entry name" value="Uracil-DNA_glycosylase-like_sf"/>
</dbReference>
<dbReference type="GO" id="GO:0051539">
    <property type="term" value="F:4 iron, 4 sulfur cluster binding"/>
    <property type="evidence" value="ECO:0007669"/>
    <property type="project" value="UniProtKB-KW"/>
</dbReference>
<evidence type="ECO:0000256" key="1">
    <source>
        <dbReference type="ARBA" id="ARBA00006521"/>
    </source>
</evidence>
<keyword evidence="12" id="KW-1185">Reference proteome</keyword>
<dbReference type="InterPro" id="IPR005122">
    <property type="entry name" value="Uracil-DNA_glycosylase-like"/>
</dbReference>
<keyword evidence="3" id="KW-0004">4Fe-4S</keyword>
<evidence type="ECO:0000256" key="3">
    <source>
        <dbReference type="ARBA" id="ARBA00022485"/>
    </source>
</evidence>
<dbReference type="GO" id="GO:0006281">
    <property type="term" value="P:DNA repair"/>
    <property type="evidence" value="ECO:0007669"/>
    <property type="project" value="UniProtKB-KW"/>
</dbReference>
<sequence length="480" mass="53200">MYRICLSRRGDFGEWRDKARMLLQTGIAPHEVDWCLESEGGLFAEPDRALPEARSAMPRPVVPASFPELAEAIVCHSDPGRFALLYRLLYRLQGERKLLSVASDADVAQAGRLAKSVRRDCHKMTAFVRFRELAHPGEGCRRRFAAWFEPDHFIVARTAPFFAARFADMDWTILTPKGSATFESGKLRVSHEPAAKPDLADPADALWLTYYASIFNPARVKVKAMQAEMPKKYWKNLPEAALIPELVASAQARVADMARQEALAPPAFHARVQSLHEARQAAPPATPLAALRQQASACTRCPLHCHATQTVFGEGPEAADLMFVGEQPGDREDLAGRPFVGPAGQLFDRTLGEVGIDRGRAYVTNAVKHFKFEPRGKRRIHRTPNAGEVERCRWWLEQEIEAVKPRLVVAMGATALGALTGRKQRLGDVRGRLLPFGGGRSLFVTVHPSYLLRIPDPVRAAGEMTQFRNDLATIASKTTG</sequence>
<feature type="domain" description="Uracil-DNA glycosylase-like" evidence="10">
    <location>
        <begin position="312"/>
        <end position="472"/>
    </location>
</feature>
<dbReference type="InterPro" id="IPR051536">
    <property type="entry name" value="UDG_Type-4/5"/>
</dbReference>
<keyword evidence="9" id="KW-0234">DNA repair</keyword>
<evidence type="ECO:0000256" key="5">
    <source>
        <dbReference type="ARBA" id="ARBA00022763"/>
    </source>
</evidence>
<reference evidence="11 12" key="1">
    <citation type="submission" date="2020-08" db="EMBL/GenBank/DDBJ databases">
        <title>Genomic Encyclopedia of Type Strains, Phase IV (KMG-IV): sequencing the most valuable type-strain genomes for metagenomic binning, comparative biology and taxonomic classification.</title>
        <authorList>
            <person name="Goeker M."/>
        </authorList>
    </citation>
    <scope>NUCLEOTIDE SEQUENCE [LARGE SCALE GENOMIC DNA]</scope>
    <source>
        <strain evidence="11 12">DSM 11099</strain>
    </source>
</reference>
<dbReference type="Pfam" id="PF03167">
    <property type="entry name" value="UDG"/>
    <property type="match status" value="1"/>
</dbReference>
<evidence type="ECO:0000256" key="7">
    <source>
        <dbReference type="ARBA" id="ARBA00023004"/>
    </source>
</evidence>
<protein>
    <recommendedName>
        <fullName evidence="2">Type-4 uracil-DNA glycosylase</fullName>
    </recommendedName>
</protein>
<dbReference type="AlphaFoldDB" id="A0A7W9VTQ0"/>
<dbReference type="Gene3D" id="3.40.470.10">
    <property type="entry name" value="Uracil-DNA glycosylase-like domain"/>
    <property type="match status" value="1"/>
</dbReference>
<keyword evidence="4" id="KW-0479">Metal-binding</keyword>
<dbReference type="PANTHER" id="PTHR33693">
    <property type="entry name" value="TYPE-5 URACIL-DNA GLYCOSYLASE"/>
    <property type="match status" value="1"/>
</dbReference>
<evidence type="ECO:0000256" key="9">
    <source>
        <dbReference type="ARBA" id="ARBA00023204"/>
    </source>
</evidence>
<dbReference type="PANTHER" id="PTHR33693:SF9">
    <property type="entry name" value="TYPE-4 URACIL-DNA GLYCOSYLASE"/>
    <property type="match status" value="1"/>
</dbReference>
<evidence type="ECO:0000313" key="11">
    <source>
        <dbReference type="EMBL" id="MBB6011178.1"/>
    </source>
</evidence>
<dbReference type="SMART" id="SM00987">
    <property type="entry name" value="UreE_C"/>
    <property type="match status" value="1"/>
</dbReference>
<dbReference type="EMBL" id="JACHEU010000001">
    <property type="protein sequence ID" value="MBB6011178.1"/>
    <property type="molecule type" value="Genomic_DNA"/>
</dbReference>
<dbReference type="GO" id="GO:0097506">
    <property type="term" value="F:deaminated base DNA N-glycosylase activity"/>
    <property type="evidence" value="ECO:0007669"/>
    <property type="project" value="UniProtKB-ARBA"/>
</dbReference>
<evidence type="ECO:0000259" key="10">
    <source>
        <dbReference type="SMART" id="SM00986"/>
    </source>
</evidence>